<protein>
    <recommendedName>
        <fullName evidence="9">O-antigen/teichoic acid export membrane protein</fullName>
    </recommendedName>
</protein>
<feature type="transmembrane region" description="Helical" evidence="6">
    <location>
        <begin position="37"/>
        <end position="60"/>
    </location>
</feature>
<evidence type="ECO:0000256" key="3">
    <source>
        <dbReference type="ARBA" id="ARBA00022692"/>
    </source>
</evidence>
<evidence type="ECO:0000256" key="2">
    <source>
        <dbReference type="ARBA" id="ARBA00022475"/>
    </source>
</evidence>
<feature type="transmembrane region" description="Helical" evidence="6">
    <location>
        <begin position="319"/>
        <end position="339"/>
    </location>
</feature>
<keyword evidence="3 6" id="KW-0812">Transmembrane</keyword>
<dbReference type="Proteomes" id="UP001500212">
    <property type="component" value="Unassembled WGS sequence"/>
</dbReference>
<organism evidence="7 8">
    <name type="scientific">Actinoallomurus liliacearum</name>
    <dbReference type="NCBI Taxonomy" id="1080073"/>
    <lineage>
        <taxon>Bacteria</taxon>
        <taxon>Bacillati</taxon>
        <taxon>Actinomycetota</taxon>
        <taxon>Actinomycetes</taxon>
        <taxon>Streptosporangiales</taxon>
        <taxon>Thermomonosporaceae</taxon>
        <taxon>Actinoallomurus</taxon>
    </lineage>
</organism>
<feature type="transmembrane region" description="Helical" evidence="6">
    <location>
        <begin position="351"/>
        <end position="372"/>
    </location>
</feature>
<dbReference type="EMBL" id="BAABHJ010000004">
    <property type="protein sequence ID" value="GAA4604510.1"/>
    <property type="molecule type" value="Genomic_DNA"/>
</dbReference>
<feature type="transmembrane region" description="Helical" evidence="6">
    <location>
        <begin position="378"/>
        <end position="401"/>
    </location>
</feature>
<name>A0ABP8TEZ2_9ACTN</name>
<proteinExistence type="predicted"/>
<gene>
    <name evidence="7" type="ORF">GCM10023195_15380</name>
</gene>
<reference evidence="8" key="1">
    <citation type="journal article" date="2019" name="Int. J. Syst. Evol. Microbiol.">
        <title>The Global Catalogue of Microorganisms (GCM) 10K type strain sequencing project: providing services to taxonomists for standard genome sequencing and annotation.</title>
        <authorList>
            <consortium name="The Broad Institute Genomics Platform"/>
            <consortium name="The Broad Institute Genome Sequencing Center for Infectious Disease"/>
            <person name="Wu L."/>
            <person name="Ma J."/>
        </authorList>
    </citation>
    <scope>NUCLEOTIDE SEQUENCE [LARGE SCALE GENOMIC DNA]</scope>
    <source>
        <strain evidence="8">JCM 17938</strain>
    </source>
</reference>
<accession>A0ABP8TEZ2</accession>
<dbReference type="PANTHER" id="PTHR30250">
    <property type="entry name" value="PST FAMILY PREDICTED COLANIC ACID TRANSPORTER"/>
    <property type="match status" value="1"/>
</dbReference>
<dbReference type="InterPro" id="IPR050833">
    <property type="entry name" value="Poly_Biosynth_Transport"/>
</dbReference>
<feature type="transmembrane region" description="Helical" evidence="6">
    <location>
        <begin position="276"/>
        <end position="299"/>
    </location>
</feature>
<evidence type="ECO:0000313" key="8">
    <source>
        <dbReference type="Proteomes" id="UP001500212"/>
    </source>
</evidence>
<keyword evidence="8" id="KW-1185">Reference proteome</keyword>
<dbReference type="RefSeq" id="WP_345350528.1">
    <property type="nucleotide sequence ID" value="NZ_BAABHJ010000004.1"/>
</dbReference>
<evidence type="ECO:0000313" key="7">
    <source>
        <dbReference type="EMBL" id="GAA4604510.1"/>
    </source>
</evidence>
<keyword evidence="2" id="KW-1003">Cell membrane</keyword>
<comment type="caution">
    <text evidence="7">The sequence shown here is derived from an EMBL/GenBank/DDBJ whole genome shotgun (WGS) entry which is preliminary data.</text>
</comment>
<evidence type="ECO:0000256" key="6">
    <source>
        <dbReference type="SAM" id="Phobius"/>
    </source>
</evidence>
<feature type="transmembrane region" description="Helical" evidence="6">
    <location>
        <begin position="109"/>
        <end position="133"/>
    </location>
</feature>
<comment type="subcellular location">
    <subcellularLocation>
        <location evidence="1">Cell membrane</location>
        <topology evidence="1">Multi-pass membrane protein</topology>
    </subcellularLocation>
</comment>
<evidence type="ECO:0000256" key="5">
    <source>
        <dbReference type="ARBA" id="ARBA00023136"/>
    </source>
</evidence>
<sequence length="424" mass="43548">MIKAPLRRSGWVLADYGVSAATNMLLTVMVARNVTRAEFGVFAVLYGYYVLVVELSRATFSEPLLVRVSGASRDRRNLADSAGAAAVFGAVAATVLIPLSIMVRGGLDPAAVVLALALPGLLVQDALRVGFIAHGQAARSLANDLFWGASQAVALVLLFTAGAGLVWALAMWAGAGLAAAVLGMAQAGVVPRCTAVRGWWRDYGRLSRPYAVEVAVIATAAYAGTLAVSVVAGVAAVGALRAGNTLLGPVGLVCAAGRTIAISECRRAIAHSPSRLVPTMLVIGGSLATVAVCWGLVMLSLPPSLGDRLVGSSWTTARVVLPPLVAVQFVSTIAMTMGGAMRALEAVREQFTLRVLGGALAFLGPAVGAAWYGAFGAAVGLATLNALGCVLTFLVFVRILARRRAENLHSPGSPVPVAEQAEVS</sequence>
<feature type="transmembrane region" description="Helical" evidence="6">
    <location>
        <begin position="169"/>
        <end position="190"/>
    </location>
</feature>
<evidence type="ECO:0000256" key="4">
    <source>
        <dbReference type="ARBA" id="ARBA00022989"/>
    </source>
</evidence>
<feature type="transmembrane region" description="Helical" evidence="6">
    <location>
        <begin position="81"/>
        <end position="103"/>
    </location>
</feature>
<feature type="transmembrane region" description="Helical" evidence="6">
    <location>
        <begin position="145"/>
        <end position="163"/>
    </location>
</feature>
<evidence type="ECO:0000256" key="1">
    <source>
        <dbReference type="ARBA" id="ARBA00004651"/>
    </source>
</evidence>
<keyword evidence="4 6" id="KW-1133">Transmembrane helix</keyword>
<evidence type="ECO:0008006" key="9">
    <source>
        <dbReference type="Google" id="ProtNLM"/>
    </source>
</evidence>
<keyword evidence="5 6" id="KW-0472">Membrane</keyword>
<dbReference type="PANTHER" id="PTHR30250:SF26">
    <property type="entry name" value="PSMA PROTEIN"/>
    <property type="match status" value="1"/>
</dbReference>
<feature type="transmembrane region" description="Helical" evidence="6">
    <location>
        <begin position="210"/>
        <end position="240"/>
    </location>
</feature>